<feature type="compositionally biased region" description="Basic and acidic residues" evidence="6">
    <location>
        <begin position="64"/>
        <end position="95"/>
    </location>
</feature>
<dbReference type="OrthoDB" id="30179at2759"/>
<dbReference type="RefSeq" id="XP_001386912.2">
    <property type="nucleotide sequence ID" value="XM_001386875.1"/>
</dbReference>
<dbReference type="KEGG" id="pic:PICST_29131"/>
<feature type="compositionally biased region" description="Acidic residues" evidence="6">
    <location>
        <begin position="96"/>
        <end position="109"/>
    </location>
</feature>
<keyword evidence="5" id="KW-0508">mRNA splicing</keyword>
<dbReference type="Pfam" id="PF04889">
    <property type="entry name" value="Cwf_Cwc_15"/>
    <property type="match status" value="1"/>
</dbReference>
<dbReference type="InterPro" id="IPR006973">
    <property type="entry name" value="Cwf_Cwc_15"/>
</dbReference>
<dbReference type="GeneID" id="4851865"/>
<dbReference type="AlphaFoldDB" id="A3GHW6"/>
<organism evidence="7 8">
    <name type="scientific">Scheffersomyces stipitis (strain ATCC 58785 / CBS 6054 / NBRC 10063 / NRRL Y-11545)</name>
    <name type="common">Yeast</name>
    <name type="synonym">Pichia stipitis</name>
    <dbReference type="NCBI Taxonomy" id="322104"/>
    <lineage>
        <taxon>Eukaryota</taxon>
        <taxon>Fungi</taxon>
        <taxon>Dikarya</taxon>
        <taxon>Ascomycota</taxon>
        <taxon>Saccharomycotina</taxon>
        <taxon>Pichiomycetes</taxon>
        <taxon>Debaryomycetaceae</taxon>
        <taxon>Scheffersomyces</taxon>
    </lineage>
</organism>
<dbReference type="InParanoid" id="A3GHW6"/>
<feature type="region of interest" description="Disordered" evidence="6">
    <location>
        <begin position="164"/>
        <end position="233"/>
    </location>
</feature>
<feature type="region of interest" description="Disordered" evidence="6">
    <location>
        <begin position="64"/>
        <end position="152"/>
    </location>
</feature>
<evidence type="ECO:0000256" key="4">
    <source>
        <dbReference type="ARBA" id="ARBA00022664"/>
    </source>
</evidence>
<dbReference type="OMA" id="KYREHGQ"/>
<sequence length="245" mass="28178">MTTNHRPTLESKRGKVNSITDTISHSRALPQQTTLKYREDGSKVEHKKGKRALEELKTELLIREGRLPELSENDHISKRIKLKENHENLQIKETEEGNNDIGIDDDNEDKIDNKSDEDGDVSNDNEGDDIDSYSGSEDSESDDEGDSEDETELLLAELAKIRQERQEEKERVEEQAKIDRALSSNPLVSVKSEDKDKIEEAPKKKSWRSTTTFSNRPNKVSEQDTYTNDTLRSKHHQNFLNKFVR</sequence>
<dbReference type="GO" id="GO:0003723">
    <property type="term" value="F:RNA binding"/>
    <property type="evidence" value="ECO:0007669"/>
    <property type="project" value="TreeGrafter"/>
</dbReference>
<feature type="compositionally biased region" description="Polar residues" evidence="6">
    <location>
        <begin position="208"/>
        <end position="230"/>
    </location>
</feature>
<evidence type="ECO:0000256" key="5">
    <source>
        <dbReference type="ARBA" id="ARBA00023187"/>
    </source>
</evidence>
<feature type="compositionally biased region" description="Acidic residues" evidence="6">
    <location>
        <begin position="117"/>
        <end position="152"/>
    </location>
</feature>
<proteinExistence type="inferred from homology"/>
<comment type="function">
    <text evidence="1">Involved in pre-mRNA splicing.</text>
</comment>
<name>A3GHW6_PICST</name>
<comment type="similarity">
    <text evidence="2">Belongs to the CWC15 family.</text>
</comment>
<feature type="compositionally biased region" description="Polar residues" evidence="6">
    <location>
        <begin position="26"/>
        <end position="35"/>
    </location>
</feature>
<evidence type="ECO:0000256" key="6">
    <source>
        <dbReference type="SAM" id="MobiDB-lite"/>
    </source>
</evidence>
<dbReference type="PANTHER" id="PTHR12718:SF2">
    <property type="entry name" value="SPLICEOSOME-ASSOCIATED PROTEIN CWC15 HOMOLOG"/>
    <property type="match status" value="1"/>
</dbReference>
<dbReference type="STRING" id="322104.A3GHW6"/>
<protein>
    <recommendedName>
        <fullName evidence="3">Pre-mRNA-splicing factor CWC15</fullName>
    </recommendedName>
</protein>
<evidence type="ECO:0000313" key="7">
    <source>
        <dbReference type="EMBL" id="EAZ62889.2"/>
    </source>
</evidence>
<reference evidence="7 8" key="1">
    <citation type="journal article" date="2007" name="Nat. Biotechnol.">
        <title>Genome sequence of the lignocellulose-bioconverting and xylose-fermenting yeast Pichia stipitis.</title>
        <authorList>
            <person name="Jeffries T.W."/>
            <person name="Grigoriev I.V."/>
            <person name="Grimwood J."/>
            <person name="Laplaza J.M."/>
            <person name="Aerts A."/>
            <person name="Salamov A."/>
            <person name="Schmutz J."/>
            <person name="Lindquist E."/>
            <person name="Dehal P."/>
            <person name="Shapiro H."/>
            <person name="Jin Y.S."/>
            <person name="Passoth V."/>
            <person name="Richardson P.M."/>
        </authorList>
    </citation>
    <scope>NUCLEOTIDE SEQUENCE [LARGE SCALE GENOMIC DNA]</scope>
    <source>
        <strain evidence="8">ATCC 58785 / CBS 6054 / NBRC 10063 / NRRL Y-11545</strain>
    </source>
</reference>
<accession>A3GHW6</accession>
<evidence type="ECO:0000256" key="1">
    <source>
        <dbReference type="ARBA" id="ARBA00003777"/>
    </source>
</evidence>
<dbReference type="HOGENOM" id="CLU_068312_1_0_1"/>
<comment type="caution">
    <text evidence="7">The sequence shown here is derived from an EMBL/GenBank/DDBJ whole genome shotgun (WGS) entry which is preliminary data.</text>
</comment>
<gene>
    <name evidence="7" type="ORF">PICST_29131</name>
</gene>
<feature type="compositionally biased region" description="Basic and acidic residues" evidence="6">
    <location>
        <begin position="164"/>
        <end position="180"/>
    </location>
</feature>
<evidence type="ECO:0000256" key="2">
    <source>
        <dbReference type="ARBA" id="ARBA00006644"/>
    </source>
</evidence>
<dbReference type="GO" id="GO:0071013">
    <property type="term" value="C:catalytic step 2 spliceosome"/>
    <property type="evidence" value="ECO:0007669"/>
    <property type="project" value="TreeGrafter"/>
</dbReference>
<dbReference type="Proteomes" id="UP000002258">
    <property type="component" value="Chromosome 1"/>
</dbReference>
<dbReference type="EMBL" id="AAVQ01000002">
    <property type="protein sequence ID" value="EAZ62889.2"/>
    <property type="molecule type" value="Genomic_DNA"/>
</dbReference>
<feature type="compositionally biased region" description="Basic and acidic residues" evidence="6">
    <location>
        <begin position="191"/>
        <end position="203"/>
    </location>
</feature>
<evidence type="ECO:0000313" key="8">
    <source>
        <dbReference type="Proteomes" id="UP000002258"/>
    </source>
</evidence>
<dbReference type="PANTHER" id="PTHR12718">
    <property type="entry name" value="CELL CYCLE CONTROL PROTEIN CWF15"/>
    <property type="match status" value="1"/>
</dbReference>
<dbReference type="eggNOG" id="KOG3228">
    <property type="taxonomic scope" value="Eukaryota"/>
</dbReference>
<keyword evidence="4" id="KW-0507">mRNA processing</keyword>
<feature type="region of interest" description="Disordered" evidence="6">
    <location>
        <begin position="26"/>
        <end position="50"/>
    </location>
</feature>
<evidence type="ECO:0000256" key="3">
    <source>
        <dbReference type="ARBA" id="ARBA00020693"/>
    </source>
</evidence>
<keyword evidence="8" id="KW-1185">Reference proteome</keyword>
<dbReference type="GO" id="GO:0045292">
    <property type="term" value="P:mRNA cis splicing, via spliceosome"/>
    <property type="evidence" value="ECO:0007669"/>
    <property type="project" value="TreeGrafter"/>
</dbReference>